<dbReference type="PROSITE" id="PS50013">
    <property type="entry name" value="CHROMO_2"/>
    <property type="match status" value="1"/>
</dbReference>
<feature type="compositionally biased region" description="Polar residues" evidence="3">
    <location>
        <begin position="972"/>
        <end position="982"/>
    </location>
</feature>
<reference evidence="5" key="1">
    <citation type="submission" date="2020-02" db="EMBL/GenBank/DDBJ databases">
        <title>Relaxed selection underlies rapid genomic changes in the transitions from sociality to social parasitism in ants.</title>
        <authorList>
            <person name="Bi X."/>
        </authorList>
    </citation>
    <scope>NUCLEOTIDE SEQUENCE</scope>
    <source>
        <strain evidence="5">BGI-DK2013a</strain>
        <tissue evidence="5">Whole body</tissue>
    </source>
</reference>
<feature type="compositionally biased region" description="Low complexity" evidence="3">
    <location>
        <begin position="1066"/>
        <end position="1079"/>
    </location>
</feature>
<dbReference type="SMART" id="SM00298">
    <property type="entry name" value="CHROMO"/>
    <property type="match status" value="1"/>
</dbReference>
<dbReference type="GO" id="GO:0005634">
    <property type="term" value="C:nucleus"/>
    <property type="evidence" value="ECO:0007669"/>
    <property type="project" value="UniProtKB-SubCell"/>
</dbReference>
<dbReference type="CDD" id="cd00024">
    <property type="entry name" value="CD_CSD"/>
    <property type="match status" value="1"/>
</dbReference>
<keyword evidence="2" id="KW-0539">Nucleus</keyword>
<dbReference type="Gene3D" id="2.40.50.40">
    <property type="match status" value="1"/>
</dbReference>
<feature type="compositionally biased region" description="Polar residues" evidence="3">
    <location>
        <begin position="604"/>
        <end position="627"/>
    </location>
</feature>
<feature type="compositionally biased region" description="Polar residues" evidence="3">
    <location>
        <begin position="506"/>
        <end position="516"/>
    </location>
</feature>
<evidence type="ECO:0000313" key="6">
    <source>
        <dbReference type="Proteomes" id="UP000667349"/>
    </source>
</evidence>
<feature type="compositionally biased region" description="Basic and acidic residues" evidence="3">
    <location>
        <begin position="984"/>
        <end position="1004"/>
    </location>
</feature>
<organism evidence="5 6">
    <name type="scientific">Acromyrmex insinuator</name>
    <dbReference type="NCBI Taxonomy" id="230686"/>
    <lineage>
        <taxon>Eukaryota</taxon>
        <taxon>Metazoa</taxon>
        <taxon>Ecdysozoa</taxon>
        <taxon>Arthropoda</taxon>
        <taxon>Hexapoda</taxon>
        <taxon>Insecta</taxon>
        <taxon>Pterygota</taxon>
        <taxon>Neoptera</taxon>
        <taxon>Endopterygota</taxon>
        <taxon>Hymenoptera</taxon>
        <taxon>Apocrita</taxon>
        <taxon>Aculeata</taxon>
        <taxon>Formicoidea</taxon>
        <taxon>Formicidae</taxon>
        <taxon>Myrmicinae</taxon>
        <taxon>Acromyrmex</taxon>
    </lineage>
</organism>
<evidence type="ECO:0000313" key="5">
    <source>
        <dbReference type="EMBL" id="KAG5306762.1"/>
    </source>
</evidence>
<feature type="compositionally biased region" description="Low complexity" evidence="3">
    <location>
        <begin position="888"/>
        <end position="931"/>
    </location>
</feature>
<feature type="region of interest" description="Disordered" evidence="3">
    <location>
        <begin position="963"/>
        <end position="1079"/>
    </location>
</feature>
<feature type="compositionally biased region" description="Acidic residues" evidence="3">
    <location>
        <begin position="1052"/>
        <end position="1062"/>
    </location>
</feature>
<feature type="compositionally biased region" description="Low complexity" evidence="3">
    <location>
        <begin position="805"/>
        <end position="815"/>
    </location>
</feature>
<evidence type="ECO:0000259" key="4">
    <source>
        <dbReference type="PROSITE" id="PS50013"/>
    </source>
</evidence>
<feature type="region of interest" description="Disordered" evidence="3">
    <location>
        <begin position="790"/>
        <end position="816"/>
    </location>
</feature>
<dbReference type="InterPro" id="IPR000953">
    <property type="entry name" value="Chromo/chromo_shadow_dom"/>
</dbReference>
<feature type="non-terminal residue" evidence="5">
    <location>
        <position position="1411"/>
    </location>
</feature>
<gene>
    <name evidence="5" type="primary">Cdyl2_1</name>
    <name evidence="5" type="ORF">G6Z75_0010105</name>
</gene>
<dbReference type="Pfam" id="PF00385">
    <property type="entry name" value="Chromo"/>
    <property type="match status" value="1"/>
</dbReference>
<evidence type="ECO:0000256" key="3">
    <source>
        <dbReference type="SAM" id="MobiDB-lite"/>
    </source>
</evidence>
<dbReference type="GO" id="GO:0005694">
    <property type="term" value="C:chromosome"/>
    <property type="evidence" value="ECO:0007669"/>
    <property type="project" value="UniProtKB-ARBA"/>
</dbReference>
<feature type="compositionally biased region" description="Basic and acidic residues" evidence="3">
    <location>
        <begin position="1"/>
        <end position="15"/>
    </location>
</feature>
<dbReference type="PROSITE" id="PS00598">
    <property type="entry name" value="CHROMO_1"/>
    <property type="match status" value="1"/>
</dbReference>
<feature type="compositionally biased region" description="Basic and acidic residues" evidence="3">
    <location>
        <begin position="363"/>
        <end position="391"/>
    </location>
</feature>
<comment type="caution">
    <text evidence="5">The sequence shown here is derived from an EMBL/GenBank/DDBJ whole genome shotgun (WGS) entry which is preliminary data.</text>
</comment>
<sequence length="1411" mass="152040">MDMSHEAKKKEDGRGGEGGVPGGRHQADQALAAMALRAPLSADAIAHGCCFRPVLCDNEPFSRLRKIQPFVSFTVSIFDEHRLVRERQWRDDEFASTTNHNRGSGDDDDYDYDYDYDYNTIIATTTQTKTVTTIKKTAPIIPAPISGHRSLEHYDRKIVVSLVINTRREIRLRAASIPVHTLVAREQLRGESQSQRSARVSSIIHTFAAIVTGPVYNHLVSHSVQCRTPSLHAFISTKGIVRQESYTEWRETMALQPSVINPPLLKNGQKAQVWAFLLWKDTQVQDSSDKEASNAWSLYQKWCKMDTKVKEAWVTAGKTIQTFTKISNAKMQDTLMQSNTNVEGAKPIIVRKVVRNGQPEETGEAKKDSAKSLETKTQKNESMEIEVDKKEKPRLKPSIKPKIKSGKATIEEDADLSNEEYIVDKILAKRFNTKKRCSEYLIKWEGYPHENNTWESAEAVAACKSLLDEFERSLAKQKESKAAQQHANTKVVGRVSLPQKSVIKAETSQPGPSTAAQAGRPMRSSKSKAMDQVKQWCGSMKDEENELLGKRRIDDSESDSEEGGSSAAKRTKGDTGSDDEWTGESEDERLLGRSDVIQRAFNRANAQSNGSNRTSVSSTDLATSLGLQSPDGAKSSQPPVLVASAKGVVKVDPKQMPNLASGLYVMSRKDGIIKLNSSPSGKLAVKGSSTTQGVVMVQNRDNTNVIKKQVISTSQSNSMTPVKVVSKMDGSQVVTQMKVVTKAVTPKMGNVQKSEPIKIQPKPDPSQLQQIHVVAAVPTPIALQPRIPTSVRSAPVTPQRTVDGRPLLPRPSLRPTATTSVLGTIRTPVRAPAPRQIQAQVTRPVLQKRTTTVVSTQQTVSPVVTVTGTVTQIRPKFTVLTTSPQSKQVIKTSPVQQQQQQQPPTPSSQQQTKQSSKTPVGKAQSSLLSPQQKLLMVKRKAQEAAGIKPGGRGLLAGARTVAGRGRAKIGTETPSAIGQTGNKPPKESKLAEGDGLHMEFHEVGSEESSSEDESDLPPAPEPDAITAPEPDSPPRPFTLCPLTGRIIGPDGEPIEQPDEPETGEATTNSTITKTVTNTSEAASADLTTATTVVANASTVTPTPTTTTTTVTATASTNATAELVLPSLDSLTESGGIMRVEMSPGGTTGTIVQDSETAQINLSNVTISAPDLPCLDDTASTVVVTAAPQPVSTATSLTETVISSSAETSITTVLSTVPATSTVTMSVTTADVKTGEKISEEKKITTNDASNLVTIAEHGVVYQVASQAEDGQTLLVTHGADGEQQCVYVTTEQQGDDGSVLTLDHAVAEAVAQLIPDQVNLTPQFYVKEDGAEPTENSMVMSIMDNTNASDVSGTQEDNDGHNEGQSVIAQVVQAEEPTPGGTRRVVLLLPDGNLMMTEVDEDQYAALELDK</sequence>
<feature type="non-terminal residue" evidence="5">
    <location>
        <position position="1"/>
    </location>
</feature>
<dbReference type="InterPro" id="IPR023779">
    <property type="entry name" value="Chromodomain_CS"/>
</dbReference>
<dbReference type="InterPro" id="IPR016197">
    <property type="entry name" value="Chromo-like_dom_sf"/>
</dbReference>
<proteinExistence type="predicted"/>
<protein>
    <submittedName>
        <fullName evidence="5">CDYL2 protein</fullName>
    </submittedName>
</protein>
<feature type="region of interest" description="Disordered" evidence="3">
    <location>
        <begin position="501"/>
        <end position="639"/>
    </location>
</feature>
<comment type="subcellular location">
    <subcellularLocation>
        <location evidence="1">Nucleus</location>
    </subcellularLocation>
</comment>
<dbReference type="EMBL" id="JAANHZ010000806">
    <property type="protein sequence ID" value="KAG5306762.1"/>
    <property type="molecule type" value="Genomic_DNA"/>
</dbReference>
<evidence type="ECO:0000256" key="2">
    <source>
        <dbReference type="ARBA" id="ARBA00023242"/>
    </source>
</evidence>
<keyword evidence="6" id="KW-1185">Reference proteome</keyword>
<feature type="domain" description="Chromo" evidence="4">
    <location>
        <begin position="421"/>
        <end position="482"/>
    </location>
</feature>
<feature type="region of interest" description="Disordered" evidence="3">
    <location>
        <begin position="1"/>
        <end position="25"/>
    </location>
</feature>
<dbReference type="SUPFAM" id="SSF54160">
    <property type="entry name" value="Chromo domain-like"/>
    <property type="match status" value="1"/>
</dbReference>
<accession>A0A836EJQ3</accession>
<feature type="region of interest" description="Disordered" evidence="3">
    <location>
        <begin position="883"/>
        <end position="931"/>
    </location>
</feature>
<evidence type="ECO:0000256" key="1">
    <source>
        <dbReference type="ARBA" id="ARBA00004123"/>
    </source>
</evidence>
<dbReference type="InterPro" id="IPR023780">
    <property type="entry name" value="Chromo_domain"/>
</dbReference>
<name>A0A836EJQ3_9HYME</name>
<feature type="compositionally biased region" description="Acidic residues" evidence="3">
    <location>
        <begin position="576"/>
        <end position="587"/>
    </location>
</feature>
<feature type="compositionally biased region" description="Polar residues" evidence="3">
    <location>
        <begin position="790"/>
        <end position="800"/>
    </location>
</feature>
<feature type="region of interest" description="Disordered" evidence="3">
    <location>
        <begin position="355"/>
        <end position="391"/>
    </location>
</feature>
<dbReference type="Proteomes" id="UP000667349">
    <property type="component" value="Unassembled WGS sequence"/>
</dbReference>